<protein>
    <submittedName>
        <fullName evidence="6">Glycerate kinase</fullName>
    </submittedName>
</protein>
<evidence type="ECO:0000256" key="5">
    <source>
        <dbReference type="SAM" id="MobiDB-lite"/>
    </source>
</evidence>
<comment type="similarity">
    <text evidence="1 4">Belongs to the glycerate kinase type-1 family.</text>
</comment>
<dbReference type="NCBIfam" id="TIGR00045">
    <property type="entry name" value="glycerate kinase"/>
    <property type="match status" value="1"/>
</dbReference>
<dbReference type="EMBL" id="PUIO01000009">
    <property type="protein sequence ID" value="PQP25080.1"/>
    <property type="molecule type" value="Genomic_DNA"/>
</dbReference>
<organism evidence="6 7">
    <name type="scientific">Rhodococcus opacus</name>
    <name type="common">Nocardia opaca</name>
    <dbReference type="NCBI Taxonomy" id="37919"/>
    <lineage>
        <taxon>Bacteria</taxon>
        <taxon>Bacillati</taxon>
        <taxon>Actinomycetota</taxon>
        <taxon>Actinomycetes</taxon>
        <taxon>Mycobacteriales</taxon>
        <taxon>Nocardiaceae</taxon>
        <taxon>Rhodococcus</taxon>
    </lineage>
</organism>
<dbReference type="InterPro" id="IPR004381">
    <property type="entry name" value="Glycerate_kinase"/>
</dbReference>
<evidence type="ECO:0000256" key="3">
    <source>
        <dbReference type="ARBA" id="ARBA00022777"/>
    </source>
</evidence>
<dbReference type="Proteomes" id="UP000239290">
    <property type="component" value="Unassembled WGS sequence"/>
</dbReference>
<sequence length="397" mass="40588">MRVLVAPDKFKGSLSASDVADCVAEGLAAAGIDCARLPLADGGDGSVDAAVAAGFSRHPVTVAGATGTPHYGSIAVGDDTGTVVVEVADTCGMATLPGGRQAPRDASSLGFGQAIGQALRHSPRRLVLALGGSASTDGGIGMLAALGYIFYDAAGRQLGACGRTLSQVHTVDSSRAMNLTGIELVVACDVTNPLTGPEGAAEVYGPQKGADPETVLLLDAGLGNLVDAFARSGHPHATSVADRPGAGSAGGIGFAAMVLGAGLVSGAEFFLNLLDFDSHLGGVDLVVTGEGCIDDQTRHGKLLTVLTDRARPVPVVAVAGRSTLLREKWKSAGFEQIHVLSDYTDRDTATNSQLTAQLLTHIGRAIGDDAARPRHRKMPPLQHDDSRRRASEARMSS</sequence>
<dbReference type="Pfam" id="PF02595">
    <property type="entry name" value="Gly_kinase"/>
    <property type="match status" value="1"/>
</dbReference>
<keyword evidence="3 4" id="KW-0418">Kinase</keyword>
<comment type="caution">
    <text evidence="6">The sequence shown here is derived from an EMBL/GenBank/DDBJ whole genome shotgun (WGS) entry which is preliminary data.</text>
</comment>
<evidence type="ECO:0000256" key="4">
    <source>
        <dbReference type="PIRNR" id="PIRNR006078"/>
    </source>
</evidence>
<evidence type="ECO:0000256" key="1">
    <source>
        <dbReference type="ARBA" id="ARBA00006284"/>
    </source>
</evidence>
<evidence type="ECO:0000256" key="2">
    <source>
        <dbReference type="ARBA" id="ARBA00022679"/>
    </source>
</evidence>
<feature type="compositionally biased region" description="Basic and acidic residues" evidence="5">
    <location>
        <begin position="382"/>
        <end position="397"/>
    </location>
</feature>
<dbReference type="GO" id="GO:0008887">
    <property type="term" value="F:glycerate kinase activity"/>
    <property type="evidence" value="ECO:0007669"/>
    <property type="project" value="UniProtKB-UniRule"/>
</dbReference>
<gene>
    <name evidence="6" type="ORF">C5613_09490</name>
</gene>
<proteinExistence type="inferred from homology"/>
<reference evidence="7" key="1">
    <citation type="submission" date="2018-02" db="EMBL/GenBank/DDBJ databases">
        <title>Draft genome sequencing of Rhodococcus opacus KU647198.</title>
        <authorList>
            <person name="Zheng B.-X."/>
        </authorList>
    </citation>
    <scope>NUCLEOTIDE SEQUENCE [LARGE SCALE GENOMIC DNA]</scope>
    <source>
        <strain evidence="7">04-OD7</strain>
    </source>
</reference>
<dbReference type="GO" id="GO:0031388">
    <property type="term" value="P:organic acid phosphorylation"/>
    <property type="evidence" value="ECO:0007669"/>
    <property type="project" value="UniProtKB-UniRule"/>
</dbReference>
<keyword evidence="2 4" id="KW-0808">Transferase</keyword>
<dbReference type="Gene3D" id="3.40.50.10350">
    <property type="entry name" value="Glycerate kinase, domain 1"/>
    <property type="match status" value="1"/>
</dbReference>
<dbReference type="PIRSF" id="PIRSF006078">
    <property type="entry name" value="GlxK"/>
    <property type="match status" value="1"/>
</dbReference>
<dbReference type="InterPro" id="IPR018197">
    <property type="entry name" value="Glycerate_kinase_RE-like"/>
</dbReference>
<dbReference type="AlphaFoldDB" id="A0A2S8JDJ2"/>
<feature type="region of interest" description="Disordered" evidence="5">
    <location>
        <begin position="368"/>
        <end position="397"/>
    </location>
</feature>
<dbReference type="Gene3D" id="3.90.1510.10">
    <property type="entry name" value="Glycerate kinase, domain 2"/>
    <property type="match status" value="1"/>
</dbReference>
<dbReference type="InterPro" id="IPR018193">
    <property type="entry name" value="Glyc_kinase_flavodox-like_fold"/>
</dbReference>
<dbReference type="PANTHER" id="PTHR21599">
    <property type="entry name" value="GLYCERATE KINASE"/>
    <property type="match status" value="1"/>
</dbReference>
<evidence type="ECO:0000313" key="7">
    <source>
        <dbReference type="Proteomes" id="UP000239290"/>
    </source>
</evidence>
<dbReference type="SUPFAM" id="SSF110738">
    <property type="entry name" value="Glycerate kinase I"/>
    <property type="match status" value="1"/>
</dbReference>
<dbReference type="InterPro" id="IPR036129">
    <property type="entry name" value="Glycerate_kinase_sf"/>
</dbReference>
<evidence type="ECO:0000313" key="6">
    <source>
        <dbReference type="EMBL" id="PQP25080.1"/>
    </source>
</evidence>
<dbReference type="RefSeq" id="WP_105414100.1">
    <property type="nucleotide sequence ID" value="NZ_PUIO01000009.1"/>
</dbReference>
<dbReference type="PANTHER" id="PTHR21599:SF0">
    <property type="entry name" value="GLYCERATE KINASE"/>
    <property type="match status" value="1"/>
</dbReference>
<accession>A0A2S8JDJ2</accession>
<name>A0A2S8JDJ2_RHOOP</name>